<dbReference type="InterPro" id="IPR012796">
    <property type="entry name" value="Lysidine-tRNA-synth_C"/>
</dbReference>
<evidence type="ECO:0000256" key="5">
    <source>
        <dbReference type="ARBA" id="ARBA00022741"/>
    </source>
</evidence>
<dbReference type="NCBIfam" id="TIGR02432">
    <property type="entry name" value="lysidine_TilS_N"/>
    <property type="match status" value="1"/>
</dbReference>
<keyword evidence="4 8" id="KW-0819">tRNA processing</keyword>
<accession>A0A917KCC1</accession>
<feature type="binding site" evidence="8">
    <location>
        <begin position="37"/>
        <end position="42"/>
    </location>
    <ligand>
        <name>ATP</name>
        <dbReference type="ChEBI" id="CHEBI:30616"/>
    </ligand>
</feature>
<dbReference type="SMART" id="SM00977">
    <property type="entry name" value="TilS_C"/>
    <property type="match status" value="1"/>
</dbReference>
<dbReference type="InterPro" id="IPR011063">
    <property type="entry name" value="TilS/TtcA_N"/>
</dbReference>
<comment type="domain">
    <text evidence="8">The N-terminal region contains the highly conserved SGGXDS motif, predicted to be a P-loop motif involved in ATP binding.</text>
</comment>
<evidence type="ECO:0000313" key="11">
    <source>
        <dbReference type="Proteomes" id="UP000637695"/>
    </source>
</evidence>
<gene>
    <name evidence="8 10" type="primary">tilS</name>
    <name evidence="10" type="ORF">GCM10010885_17650</name>
</gene>
<comment type="catalytic activity">
    <reaction evidence="7 8">
        <text>cytidine(34) in tRNA(Ile2) + L-lysine + ATP = lysidine(34) in tRNA(Ile2) + AMP + diphosphate + H(+)</text>
        <dbReference type="Rhea" id="RHEA:43744"/>
        <dbReference type="Rhea" id="RHEA-COMP:10625"/>
        <dbReference type="Rhea" id="RHEA-COMP:10670"/>
        <dbReference type="ChEBI" id="CHEBI:15378"/>
        <dbReference type="ChEBI" id="CHEBI:30616"/>
        <dbReference type="ChEBI" id="CHEBI:32551"/>
        <dbReference type="ChEBI" id="CHEBI:33019"/>
        <dbReference type="ChEBI" id="CHEBI:82748"/>
        <dbReference type="ChEBI" id="CHEBI:83665"/>
        <dbReference type="ChEBI" id="CHEBI:456215"/>
        <dbReference type="EC" id="6.3.4.19"/>
    </reaction>
</comment>
<dbReference type="AlphaFoldDB" id="A0A917KCC1"/>
<dbReference type="InterPro" id="IPR012795">
    <property type="entry name" value="tRNA_Ile_lys_synt_N"/>
</dbReference>
<evidence type="ECO:0000259" key="9">
    <source>
        <dbReference type="SMART" id="SM00977"/>
    </source>
</evidence>
<dbReference type="NCBIfam" id="TIGR02433">
    <property type="entry name" value="lysidine_TilS_C"/>
    <property type="match status" value="1"/>
</dbReference>
<evidence type="ECO:0000256" key="6">
    <source>
        <dbReference type="ARBA" id="ARBA00022840"/>
    </source>
</evidence>
<dbReference type="SUPFAM" id="SSF82829">
    <property type="entry name" value="MesJ substrate recognition domain-like"/>
    <property type="match status" value="1"/>
</dbReference>
<dbReference type="InterPro" id="IPR015262">
    <property type="entry name" value="tRNA_Ile_lys_synt_subst-bd"/>
</dbReference>
<dbReference type="Proteomes" id="UP000637695">
    <property type="component" value="Unassembled WGS sequence"/>
</dbReference>
<dbReference type="Pfam" id="PF09179">
    <property type="entry name" value="TilS"/>
    <property type="match status" value="1"/>
</dbReference>
<comment type="subcellular location">
    <subcellularLocation>
        <location evidence="1 8">Cytoplasm</location>
    </subcellularLocation>
</comment>
<name>A0A917KCC1_9BACL</name>
<dbReference type="Gene3D" id="3.30.465.60">
    <property type="match status" value="1"/>
</dbReference>
<dbReference type="EC" id="6.3.4.19" evidence="8"/>
<protein>
    <recommendedName>
        <fullName evidence="8">tRNA(Ile)-lysidine synthase</fullName>
        <ecNumber evidence="8">6.3.4.19</ecNumber>
    </recommendedName>
    <alternativeName>
        <fullName evidence="8">tRNA(Ile)-2-lysyl-cytidine synthase</fullName>
    </alternativeName>
    <alternativeName>
        <fullName evidence="8">tRNA(Ile)-lysidine synthetase</fullName>
    </alternativeName>
</protein>
<comment type="similarity">
    <text evidence="8">Belongs to the tRNA(Ile)-lysidine synthase family.</text>
</comment>
<keyword evidence="11" id="KW-1185">Reference proteome</keyword>
<dbReference type="EMBL" id="BMOY01000027">
    <property type="protein sequence ID" value="GGJ09027.1"/>
    <property type="molecule type" value="Genomic_DNA"/>
</dbReference>
<dbReference type="PANTHER" id="PTHR43033">
    <property type="entry name" value="TRNA(ILE)-LYSIDINE SYNTHASE-RELATED"/>
    <property type="match status" value="1"/>
</dbReference>
<organism evidence="10 11">
    <name type="scientific">Alicyclobacillus cellulosilyticus</name>
    <dbReference type="NCBI Taxonomy" id="1003997"/>
    <lineage>
        <taxon>Bacteria</taxon>
        <taxon>Bacillati</taxon>
        <taxon>Bacillota</taxon>
        <taxon>Bacilli</taxon>
        <taxon>Bacillales</taxon>
        <taxon>Alicyclobacillaceae</taxon>
        <taxon>Alicyclobacillus</taxon>
    </lineage>
</organism>
<keyword evidence="5 8" id="KW-0547">Nucleotide-binding</keyword>
<dbReference type="HAMAP" id="MF_01161">
    <property type="entry name" value="tRNA_Ile_lys_synt"/>
    <property type="match status" value="1"/>
</dbReference>
<dbReference type="InterPro" id="IPR014729">
    <property type="entry name" value="Rossmann-like_a/b/a_fold"/>
</dbReference>
<evidence type="ECO:0000256" key="4">
    <source>
        <dbReference type="ARBA" id="ARBA00022694"/>
    </source>
</evidence>
<keyword evidence="2 8" id="KW-0963">Cytoplasm</keyword>
<evidence type="ECO:0000256" key="2">
    <source>
        <dbReference type="ARBA" id="ARBA00022490"/>
    </source>
</evidence>
<dbReference type="CDD" id="cd01992">
    <property type="entry name" value="TilS_N"/>
    <property type="match status" value="1"/>
</dbReference>
<reference evidence="10" key="1">
    <citation type="journal article" date="2014" name="Int. J. Syst. Evol. Microbiol.">
        <title>Complete genome sequence of Corynebacterium casei LMG S-19264T (=DSM 44701T), isolated from a smear-ripened cheese.</title>
        <authorList>
            <consortium name="US DOE Joint Genome Institute (JGI-PGF)"/>
            <person name="Walter F."/>
            <person name="Albersmeier A."/>
            <person name="Kalinowski J."/>
            <person name="Ruckert C."/>
        </authorList>
    </citation>
    <scope>NUCLEOTIDE SEQUENCE</scope>
    <source>
        <strain evidence="10">JCM 18487</strain>
    </source>
</reference>
<dbReference type="SUPFAM" id="SSF52402">
    <property type="entry name" value="Adenine nucleotide alpha hydrolases-like"/>
    <property type="match status" value="1"/>
</dbReference>
<comment type="caution">
    <text evidence="10">The sequence shown here is derived from an EMBL/GenBank/DDBJ whole genome shotgun (WGS) entry which is preliminary data.</text>
</comment>
<dbReference type="GO" id="GO:0032267">
    <property type="term" value="F:tRNA(Ile)-lysidine synthase activity"/>
    <property type="evidence" value="ECO:0007669"/>
    <property type="project" value="UniProtKB-EC"/>
</dbReference>
<evidence type="ECO:0000256" key="1">
    <source>
        <dbReference type="ARBA" id="ARBA00004496"/>
    </source>
</evidence>
<dbReference type="Pfam" id="PF01171">
    <property type="entry name" value="ATP_bind_3"/>
    <property type="match status" value="1"/>
</dbReference>
<keyword evidence="6 8" id="KW-0067">ATP-binding</keyword>
<keyword evidence="3 8" id="KW-0436">Ligase</keyword>
<dbReference type="SUPFAM" id="SSF56037">
    <property type="entry name" value="PheT/TilS domain"/>
    <property type="match status" value="1"/>
</dbReference>
<evidence type="ECO:0000313" key="10">
    <source>
        <dbReference type="EMBL" id="GGJ09027.1"/>
    </source>
</evidence>
<dbReference type="GO" id="GO:0006400">
    <property type="term" value="P:tRNA modification"/>
    <property type="evidence" value="ECO:0007669"/>
    <property type="project" value="UniProtKB-UniRule"/>
</dbReference>
<proteinExistence type="inferred from homology"/>
<dbReference type="Gene3D" id="3.40.50.620">
    <property type="entry name" value="HUPs"/>
    <property type="match status" value="1"/>
</dbReference>
<dbReference type="Pfam" id="PF11734">
    <property type="entry name" value="TilS_C"/>
    <property type="match status" value="1"/>
</dbReference>
<dbReference type="InterPro" id="IPR012094">
    <property type="entry name" value="tRNA_Ile_lys_synt"/>
</dbReference>
<dbReference type="GO" id="GO:0005737">
    <property type="term" value="C:cytoplasm"/>
    <property type="evidence" value="ECO:0007669"/>
    <property type="project" value="UniProtKB-SubCell"/>
</dbReference>
<sequence>MGAGNRDADAVHRVRTAVASALAAHLAPDDPVVVAVSGGLDSMVLLHAVAAWARADGGTGRRVHAVHVHHGLRPNADADRDHVLATCQAWEIDAKWYAVSLAAVPPGERRGVEADARRLRYRVLASAAHALGARCVLLAHHGDDQVETVIWRLLRGTSLTGLAGMRPAAERDGLTWLRPLLALPKADLSAYARVCGVPYREDETNRDTRFTRNYIRREVVPRLTRIQPQLVHAVGRLAAILQEEDAWLDEQAAAWVDQHAEWHGGGCRVSARSLAHLPRPLQRRVIKIILTCLASEEFTFSHIESVLHLASSSQPSGQSHLVGGLRAWREYDSLCLGQASAMEELRFRSGGVAPVAWTLVEDAQLAWPPGAPAWQFVCRAWQPEEGVKADSVWQLRLPPVERVDIRTFRPGDRLVLPTGRGRKKLQDVFTDAKVPRWLRGAWPLVCVGEDVVWVPGVIRAGVWLLDPGHRHGWVIGAARV</sequence>
<reference evidence="10" key="2">
    <citation type="submission" date="2020-09" db="EMBL/GenBank/DDBJ databases">
        <authorList>
            <person name="Sun Q."/>
            <person name="Ohkuma M."/>
        </authorList>
    </citation>
    <scope>NUCLEOTIDE SEQUENCE</scope>
    <source>
        <strain evidence="10">JCM 18487</strain>
    </source>
</reference>
<evidence type="ECO:0000256" key="7">
    <source>
        <dbReference type="ARBA" id="ARBA00048539"/>
    </source>
</evidence>
<dbReference type="GO" id="GO:0005524">
    <property type="term" value="F:ATP binding"/>
    <property type="evidence" value="ECO:0007669"/>
    <property type="project" value="UniProtKB-UniRule"/>
</dbReference>
<evidence type="ECO:0000256" key="8">
    <source>
        <dbReference type="HAMAP-Rule" id="MF_01161"/>
    </source>
</evidence>
<comment type="function">
    <text evidence="8">Ligates lysine onto the cytidine present at position 34 of the AUA codon-specific tRNA(Ile) that contains the anticodon CAU, in an ATP-dependent manner. Cytidine is converted to lysidine, thus changing the amino acid specificity of the tRNA from methionine to isoleucine.</text>
</comment>
<evidence type="ECO:0000256" key="3">
    <source>
        <dbReference type="ARBA" id="ARBA00022598"/>
    </source>
</evidence>
<feature type="domain" description="Lysidine-tRNA(Ile) synthetase C-terminal" evidence="9">
    <location>
        <begin position="403"/>
        <end position="475"/>
    </location>
</feature>
<dbReference type="PANTHER" id="PTHR43033:SF1">
    <property type="entry name" value="TRNA(ILE)-LYSIDINE SYNTHASE-RELATED"/>
    <property type="match status" value="1"/>
</dbReference>